<accession>A0A556MKN9</accession>
<dbReference type="InterPro" id="IPR011659">
    <property type="entry name" value="WD40"/>
</dbReference>
<dbReference type="AlphaFoldDB" id="A0A556MKN9"/>
<name>A0A556MKN9_9SPHI</name>
<sequence length="294" mass="32713">MKNILLLFFLAVNSLVHGQTSTYDYAYLRKAKIYVYSIADKKELFVTNDGVNPNISPEGKKLAYTIIGKDTKMGPTRFIGVIDLNTKSKIILNTHDDNCYGPIWSPDGKWIAYNVSNKKNWSIAFMGSANSTSPKFISAENSFSPHWLSGGTSIISHNMQKITVYDLTGKTIKNYNMQDLEGGLHELKGMIGSANSDDFIPINDNKKIVFNCMVNEPGEDGPPSAVFVYDINSKKTLRVSPKGYSANNLAINNNKVFFAASKIDSEEINTYSVDLDGNNYKLFLANCYSMSLKQ</sequence>
<dbReference type="Gene3D" id="2.120.10.30">
    <property type="entry name" value="TolB, C-terminal domain"/>
    <property type="match status" value="1"/>
</dbReference>
<evidence type="ECO:0000313" key="4">
    <source>
        <dbReference type="Proteomes" id="UP000318733"/>
    </source>
</evidence>
<evidence type="ECO:0000313" key="3">
    <source>
        <dbReference type="EMBL" id="TSJ40428.1"/>
    </source>
</evidence>
<evidence type="ECO:0000256" key="1">
    <source>
        <dbReference type="ARBA" id="ARBA00009820"/>
    </source>
</evidence>
<comment type="caution">
    <text evidence="3">The sequence shown here is derived from an EMBL/GenBank/DDBJ whole genome shotgun (WGS) entry which is preliminary data.</text>
</comment>
<dbReference type="RefSeq" id="WP_144248466.1">
    <property type="nucleotide sequence ID" value="NZ_VLPK01000002.1"/>
</dbReference>
<feature type="signal peptide" evidence="2">
    <location>
        <begin position="1"/>
        <end position="18"/>
    </location>
</feature>
<dbReference type="PANTHER" id="PTHR36842">
    <property type="entry name" value="PROTEIN TOLB HOMOLOG"/>
    <property type="match status" value="1"/>
</dbReference>
<keyword evidence="4" id="KW-1185">Reference proteome</keyword>
<protein>
    <recommendedName>
        <fullName evidence="5">DUF5050 domain-containing protein</fullName>
    </recommendedName>
</protein>
<dbReference type="OrthoDB" id="9812921at2"/>
<organism evidence="3 4">
    <name type="scientific">Mucilaginibacter corticis</name>
    <dbReference type="NCBI Taxonomy" id="2597670"/>
    <lineage>
        <taxon>Bacteria</taxon>
        <taxon>Pseudomonadati</taxon>
        <taxon>Bacteroidota</taxon>
        <taxon>Sphingobacteriia</taxon>
        <taxon>Sphingobacteriales</taxon>
        <taxon>Sphingobacteriaceae</taxon>
        <taxon>Mucilaginibacter</taxon>
    </lineage>
</organism>
<dbReference type="PANTHER" id="PTHR36842:SF1">
    <property type="entry name" value="PROTEIN TOLB"/>
    <property type="match status" value="1"/>
</dbReference>
<evidence type="ECO:0000256" key="2">
    <source>
        <dbReference type="SAM" id="SignalP"/>
    </source>
</evidence>
<keyword evidence="2" id="KW-0732">Signal</keyword>
<gene>
    <name evidence="3" type="ORF">FO440_11765</name>
</gene>
<comment type="similarity">
    <text evidence="1">Belongs to the TolB family.</text>
</comment>
<dbReference type="InterPro" id="IPR011042">
    <property type="entry name" value="6-blade_b-propeller_TolB-like"/>
</dbReference>
<feature type="chain" id="PRO_5022166775" description="DUF5050 domain-containing protein" evidence="2">
    <location>
        <begin position="19"/>
        <end position="294"/>
    </location>
</feature>
<dbReference type="EMBL" id="VLPK01000002">
    <property type="protein sequence ID" value="TSJ40428.1"/>
    <property type="molecule type" value="Genomic_DNA"/>
</dbReference>
<dbReference type="Proteomes" id="UP000318733">
    <property type="component" value="Unassembled WGS sequence"/>
</dbReference>
<proteinExistence type="inferred from homology"/>
<dbReference type="Pfam" id="PF07676">
    <property type="entry name" value="PD40"/>
    <property type="match status" value="1"/>
</dbReference>
<evidence type="ECO:0008006" key="5">
    <source>
        <dbReference type="Google" id="ProtNLM"/>
    </source>
</evidence>
<reference evidence="3 4" key="1">
    <citation type="submission" date="2019-07" db="EMBL/GenBank/DDBJ databases">
        <authorList>
            <person name="Huq M.A."/>
        </authorList>
    </citation>
    <scope>NUCLEOTIDE SEQUENCE [LARGE SCALE GENOMIC DNA]</scope>
    <source>
        <strain evidence="3 4">MAH-19</strain>
    </source>
</reference>
<dbReference type="SUPFAM" id="SSF69304">
    <property type="entry name" value="Tricorn protease N-terminal domain"/>
    <property type="match status" value="1"/>
</dbReference>